<comment type="caution">
    <text evidence="3">The sequence shown here is derived from an EMBL/GenBank/DDBJ whole genome shotgun (WGS) entry which is preliminary data.</text>
</comment>
<feature type="domain" description="DUF4142" evidence="2">
    <location>
        <begin position="49"/>
        <end position="182"/>
    </location>
</feature>
<dbReference type="PANTHER" id="PTHR38593">
    <property type="entry name" value="BLR2558 PROTEIN"/>
    <property type="match status" value="1"/>
</dbReference>
<reference evidence="3 4" key="1">
    <citation type="submission" date="2021-05" db="EMBL/GenBank/DDBJ databases">
        <title>A Polyphasic approach of four new species of the genus Ohtaekwangia: Ohtaekwangia histidinii sp. nov., Ohtaekwangia cretensis sp. nov., Ohtaekwangia indiensis sp. nov., Ohtaekwangia reichenbachii sp. nov. from diverse environment.</title>
        <authorList>
            <person name="Octaviana S."/>
        </authorList>
    </citation>
    <scope>NUCLEOTIDE SEQUENCE [LARGE SCALE GENOMIC DNA]</scope>
    <source>
        <strain evidence="3 4">PWU20</strain>
    </source>
</reference>
<feature type="chain" id="PRO_5047527170" evidence="1">
    <location>
        <begin position="31"/>
        <end position="197"/>
    </location>
</feature>
<dbReference type="EMBL" id="JAHESD010000014">
    <property type="protein sequence ID" value="MBT1703392.1"/>
    <property type="molecule type" value="Genomic_DNA"/>
</dbReference>
<evidence type="ECO:0000313" key="4">
    <source>
        <dbReference type="Proteomes" id="UP000772618"/>
    </source>
</evidence>
<evidence type="ECO:0000256" key="1">
    <source>
        <dbReference type="SAM" id="SignalP"/>
    </source>
</evidence>
<dbReference type="Pfam" id="PF13628">
    <property type="entry name" value="DUF4142"/>
    <property type="match status" value="1"/>
</dbReference>
<protein>
    <submittedName>
        <fullName evidence="3">DUF4142 domain-containing protein</fullName>
    </submittedName>
</protein>
<dbReference type="InterPro" id="IPR012347">
    <property type="entry name" value="Ferritin-like"/>
</dbReference>
<dbReference type="Proteomes" id="UP000772618">
    <property type="component" value="Unassembled WGS sequence"/>
</dbReference>
<organism evidence="3 4">
    <name type="scientific">Chryseosolibacter indicus</name>
    <dbReference type="NCBI Taxonomy" id="2782351"/>
    <lineage>
        <taxon>Bacteria</taxon>
        <taxon>Pseudomonadati</taxon>
        <taxon>Bacteroidota</taxon>
        <taxon>Cytophagia</taxon>
        <taxon>Cytophagales</taxon>
        <taxon>Chryseotaleaceae</taxon>
        <taxon>Chryseosolibacter</taxon>
    </lineage>
</organism>
<accession>A0ABS5VPN2</accession>
<proteinExistence type="predicted"/>
<dbReference type="RefSeq" id="WP_254153356.1">
    <property type="nucleotide sequence ID" value="NZ_JAHESD010000014.1"/>
</dbReference>
<dbReference type="Gene3D" id="1.20.1260.10">
    <property type="match status" value="1"/>
</dbReference>
<keyword evidence="1" id="KW-0732">Signal</keyword>
<name>A0ABS5VPN2_9BACT</name>
<feature type="signal peptide" evidence="1">
    <location>
        <begin position="1"/>
        <end position="30"/>
    </location>
</feature>
<evidence type="ECO:0000313" key="3">
    <source>
        <dbReference type="EMBL" id="MBT1703392.1"/>
    </source>
</evidence>
<gene>
    <name evidence="3" type="ORF">KK060_08885</name>
</gene>
<keyword evidence="4" id="KW-1185">Reference proteome</keyword>
<evidence type="ECO:0000259" key="2">
    <source>
        <dbReference type="Pfam" id="PF13628"/>
    </source>
</evidence>
<dbReference type="PROSITE" id="PS51257">
    <property type="entry name" value="PROKAR_LIPOPROTEIN"/>
    <property type="match status" value="1"/>
</dbReference>
<dbReference type="PANTHER" id="PTHR38593:SF1">
    <property type="entry name" value="BLR2558 PROTEIN"/>
    <property type="match status" value="1"/>
</dbReference>
<dbReference type="InterPro" id="IPR025419">
    <property type="entry name" value="DUF4142"/>
</dbReference>
<sequence>MKIIYNSTVRNYLCALLILTLAMSCSQNLSYQQALNKNKKQFDDPKALADAQFLVDAKSFNLFESRLSEKAVQSGYSAAVVNMAKKSVEDHKELGEELNKLARKKKIKLPSEMSDSHVKSLGQLTATDREDFDKNYVRMLEQVNEENTYQFENMATAASDADIRAFSARKLGTLRTHAQAIDSVENKLLQTFSRGDQ</sequence>